<evidence type="ECO:0000313" key="15">
    <source>
        <dbReference type="Proteomes" id="UP000269689"/>
    </source>
</evidence>
<keyword evidence="9 11" id="KW-0472">Membrane</keyword>
<keyword evidence="5 11" id="KW-0812">Transmembrane</keyword>
<dbReference type="InterPro" id="IPR001264">
    <property type="entry name" value="Glyco_trans_51"/>
</dbReference>
<keyword evidence="7 11" id="KW-0573">Peptidoglycan synthesis</keyword>
<keyword evidence="10 11" id="KW-0961">Cell wall biogenesis/degradation</keyword>
<gene>
    <name evidence="11" type="primary">mtgA</name>
    <name evidence="14" type="ORF">EDD53_2524</name>
</gene>
<name>A0A3N4U1Q9_9RHOB</name>
<evidence type="ECO:0000256" key="4">
    <source>
        <dbReference type="ARBA" id="ARBA00022679"/>
    </source>
</evidence>
<dbReference type="UniPathway" id="UPA00219"/>
<evidence type="ECO:0000256" key="5">
    <source>
        <dbReference type="ARBA" id="ARBA00022692"/>
    </source>
</evidence>
<dbReference type="EMBL" id="RKQK01000004">
    <property type="protein sequence ID" value="RPE64763.1"/>
    <property type="molecule type" value="Genomic_DNA"/>
</dbReference>
<feature type="transmembrane region" description="Helical" evidence="11">
    <location>
        <begin position="43"/>
        <end position="64"/>
    </location>
</feature>
<evidence type="ECO:0000256" key="6">
    <source>
        <dbReference type="ARBA" id="ARBA00022960"/>
    </source>
</evidence>
<keyword evidence="8 11" id="KW-1133">Transmembrane helix</keyword>
<proteinExistence type="inferred from homology"/>
<dbReference type="GO" id="GO:0005886">
    <property type="term" value="C:plasma membrane"/>
    <property type="evidence" value="ECO:0007669"/>
    <property type="project" value="UniProtKB-SubCell"/>
</dbReference>
<comment type="function">
    <text evidence="11">Peptidoglycan polymerase that catalyzes glycan chain elongation from lipid-linked precursors.</text>
</comment>
<dbReference type="HAMAP" id="MF_00766">
    <property type="entry name" value="PGT_MtgA"/>
    <property type="match status" value="1"/>
</dbReference>
<comment type="catalytic activity">
    <reaction evidence="11">
        <text>[GlcNAc-(1-&gt;4)-Mur2Ac(oyl-L-Ala-gamma-D-Glu-L-Lys-D-Ala-D-Ala)](n)-di-trans,octa-cis-undecaprenyl diphosphate + beta-D-GlcNAc-(1-&gt;4)-Mur2Ac(oyl-L-Ala-gamma-D-Glu-L-Lys-D-Ala-D-Ala)-di-trans,octa-cis-undecaprenyl diphosphate = [GlcNAc-(1-&gt;4)-Mur2Ac(oyl-L-Ala-gamma-D-Glu-L-Lys-D-Ala-D-Ala)](n+1)-di-trans,octa-cis-undecaprenyl diphosphate + di-trans,octa-cis-undecaprenyl diphosphate + H(+)</text>
        <dbReference type="Rhea" id="RHEA:23708"/>
        <dbReference type="Rhea" id="RHEA-COMP:9602"/>
        <dbReference type="Rhea" id="RHEA-COMP:9603"/>
        <dbReference type="ChEBI" id="CHEBI:15378"/>
        <dbReference type="ChEBI" id="CHEBI:58405"/>
        <dbReference type="ChEBI" id="CHEBI:60033"/>
        <dbReference type="ChEBI" id="CHEBI:78435"/>
        <dbReference type="EC" id="2.4.99.28"/>
    </reaction>
</comment>
<keyword evidence="3 11" id="KW-0328">Glycosyltransferase</keyword>
<dbReference type="AlphaFoldDB" id="A0A3N4U1Q9"/>
<feature type="region of interest" description="Disordered" evidence="12">
    <location>
        <begin position="1"/>
        <end position="27"/>
    </location>
</feature>
<keyword evidence="1 11" id="KW-1003">Cell membrane</keyword>
<dbReference type="GO" id="GO:0008360">
    <property type="term" value="P:regulation of cell shape"/>
    <property type="evidence" value="ECO:0007669"/>
    <property type="project" value="UniProtKB-KW"/>
</dbReference>
<evidence type="ECO:0000256" key="1">
    <source>
        <dbReference type="ARBA" id="ARBA00022475"/>
    </source>
</evidence>
<dbReference type="Proteomes" id="UP000269689">
    <property type="component" value="Unassembled WGS sequence"/>
</dbReference>
<evidence type="ECO:0000256" key="9">
    <source>
        <dbReference type="ARBA" id="ARBA00023136"/>
    </source>
</evidence>
<comment type="subcellular location">
    <subcellularLocation>
        <location evidence="11">Cell inner membrane</location>
        <topology evidence="11">Single-pass membrane protein</topology>
    </subcellularLocation>
</comment>
<sequence>MAKKATTSKSHRRPTRKNTKSKRPVAKVSAAGRGLVARMRRRFALMIGGVLVLALLWILSYKIIPVPTTPYMRSEARVLGDVDYQWVPIENIAPVLARSVVASEDANFCEHWGFDLGAIRAAIDEGAGRGASTISQQVVKNAFLWHARSWPRKALEALITPIVELTWSKRRILEVYLNIAEFDEGVFGAEAAARSYFGVGPEALTAQQAAQLAAVLPSPKLRSAGRPGPFVRRRAAQVLDGAATIKADGRSSCFED</sequence>
<comment type="pathway">
    <text evidence="11">Cell wall biogenesis; peptidoglycan biosynthesis.</text>
</comment>
<comment type="similarity">
    <text evidence="11">Belongs to the glycosyltransferase 51 family.</text>
</comment>
<dbReference type="PANTHER" id="PTHR30400">
    <property type="entry name" value="MONOFUNCTIONAL BIOSYNTHETIC PEPTIDOGLYCAN TRANSGLYCOSYLASE"/>
    <property type="match status" value="1"/>
</dbReference>
<dbReference type="PANTHER" id="PTHR30400:SF0">
    <property type="entry name" value="BIOSYNTHETIC PEPTIDOGLYCAN TRANSGLYCOSYLASE"/>
    <property type="match status" value="1"/>
</dbReference>
<comment type="caution">
    <text evidence="14">The sequence shown here is derived from an EMBL/GenBank/DDBJ whole genome shotgun (WGS) entry which is preliminary data.</text>
</comment>
<evidence type="ECO:0000313" key="14">
    <source>
        <dbReference type="EMBL" id="RPE64763.1"/>
    </source>
</evidence>
<evidence type="ECO:0000256" key="7">
    <source>
        <dbReference type="ARBA" id="ARBA00022984"/>
    </source>
</evidence>
<organism evidence="14 15">
    <name type="scientific">Pacificibacter maritimus</name>
    <dbReference type="NCBI Taxonomy" id="762213"/>
    <lineage>
        <taxon>Bacteria</taxon>
        <taxon>Pseudomonadati</taxon>
        <taxon>Pseudomonadota</taxon>
        <taxon>Alphaproteobacteria</taxon>
        <taxon>Rhodobacterales</taxon>
        <taxon>Roseobacteraceae</taxon>
        <taxon>Pacificibacter</taxon>
    </lineage>
</organism>
<keyword evidence="2 11" id="KW-0997">Cell inner membrane</keyword>
<evidence type="ECO:0000256" key="11">
    <source>
        <dbReference type="HAMAP-Rule" id="MF_00766"/>
    </source>
</evidence>
<dbReference type="InterPro" id="IPR023346">
    <property type="entry name" value="Lysozyme-like_dom_sf"/>
</dbReference>
<keyword evidence="15" id="KW-1185">Reference proteome</keyword>
<dbReference type="OrthoDB" id="9766909at2"/>
<dbReference type="GO" id="GO:0009252">
    <property type="term" value="P:peptidoglycan biosynthetic process"/>
    <property type="evidence" value="ECO:0007669"/>
    <property type="project" value="UniProtKB-UniRule"/>
</dbReference>
<evidence type="ECO:0000256" key="2">
    <source>
        <dbReference type="ARBA" id="ARBA00022519"/>
    </source>
</evidence>
<dbReference type="GO" id="GO:0071555">
    <property type="term" value="P:cell wall organization"/>
    <property type="evidence" value="ECO:0007669"/>
    <property type="project" value="UniProtKB-KW"/>
</dbReference>
<dbReference type="EC" id="2.4.99.28" evidence="11"/>
<evidence type="ECO:0000256" key="3">
    <source>
        <dbReference type="ARBA" id="ARBA00022676"/>
    </source>
</evidence>
<evidence type="ECO:0000256" key="10">
    <source>
        <dbReference type="ARBA" id="ARBA00023316"/>
    </source>
</evidence>
<protein>
    <recommendedName>
        <fullName evidence="11">Biosynthetic peptidoglycan transglycosylase</fullName>
        <ecNumber evidence="11">2.4.99.28</ecNumber>
    </recommendedName>
    <alternativeName>
        <fullName evidence="11">Glycan polymerase</fullName>
    </alternativeName>
    <alternativeName>
        <fullName evidence="11">Peptidoglycan glycosyltransferase MtgA</fullName>
        <shortName evidence="11">PGT</shortName>
    </alternativeName>
</protein>
<feature type="domain" description="Glycosyl transferase family 51" evidence="13">
    <location>
        <begin position="82"/>
        <end position="240"/>
    </location>
</feature>
<dbReference type="Gene3D" id="1.10.3810.10">
    <property type="entry name" value="Biosynthetic peptidoglycan transglycosylase-like"/>
    <property type="match status" value="1"/>
</dbReference>
<feature type="compositionally biased region" description="Basic residues" evidence="12">
    <location>
        <begin position="9"/>
        <end position="25"/>
    </location>
</feature>
<evidence type="ECO:0000256" key="12">
    <source>
        <dbReference type="SAM" id="MobiDB-lite"/>
    </source>
</evidence>
<evidence type="ECO:0000256" key="8">
    <source>
        <dbReference type="ARBA" id="ARBA00022989"/>
    </source>
</evidence>
<dbReference type="InterPro" id="IPR011812">
    <property type="entry name" value="Pep_trsgly"/>
</dbReference>
<dbReference type="GO" id="GO:0016763">
    <property type="term" value="F:pentosyltransferase activity"/>
    <property type="evidence" value="ECO:0007669"/>
    <property type="project" value="InterPro"/>
</dbReference>
<reference evidence="14 15" key="1">
    <citation type="submission" date="2018-11" db="EMBL/GenBank/DDBJ databases">
        <title>Genomic Encyclopedia of Type Strains, Phase IV (KMG-IV): sequencing the most valuable type-strain genomes for metagenomic binning, comparative biology and taxonomic classification.</title>
        <authorList>
            <person name="Goeker M."/>
        </authorList>
    </citation>
    <scope>NUCLEOTIDE SEQUENCE [LARGE SCALE GENOMIC DNA]</scope>
    <source>
        <strain evidence="14 15">DSM 104731</strain>
    </source>
</reference>
<accession>A0A3N4U1Q9</accession>
<dbReference type="Pfam" id="PF00912">
    <property type="entry name" value="Transgly"/>
    <property type="match status" value="1"/>
</dbReference>
<evidence type="ECO:0000259" key="13">
    <source>
        <dbReference type="Pfam" id="PF00912"/>
    </source>
</evidence>
<dbReference type="InterPro" id="IPR036950">
    <property type="entry name" value="PBP_transglycosylase"/>
</dbReference>
<keyword evidence="4 11" id="KW-0808">Transferase</keyword>
<dbReference type="NCBIfam" id="TIGR02070">
    <property type="entry name" value="mono_pep_trsgly"/>
    <property type="match status" value="1"/>
</dbReference>
<dbReference type="SUPFAM" id="SSF53955">
    <property type="entry name" value="Lysozyme-like"/>
    <property type="match status" value="1"/>
</dbReference>
<dbReference type="GO" id="GO:0009274">
    <property type="term" value="C:peptidoglycan-based cell wall"/>
    <property type="evidence" value="ECO:0007669"/>
    <property type="project" value="InterPro"/>
</dbReference>
<keyword evidence="6 11" id="KW-0133">Cell shape</keyword>
<dbReference type="GO" id="GO:0008955">
    <property type="term" value="F:peptidoglycan glycosyltransferase activity"/>
    <property type="evidence" value="ECO:0007669"/>
    <property type="project" value="UniProtKB-UniRule"/>
</dbReference>